<reference evidence="2" key="1">
    <citation type="journal article" date="2020" name="Stud. Mycol.">
        <title>101 Dothideomycetes genomes: a test case for predicting lifestyles and emergence of pathogens.</title>
        <authorList>
            <person name="Haridas S."/>
            <person name="Albert R."/>
            <person name="Binder M."/>
            <person name="Bloem J."/>
            <person name="Labutti K."/>
            <person name="Salamov A."/>
            <person name="Andreopoulos B."/>
            <person name="Baker S."/>
            <person name="Barry K."/>
            <person name="Bills G."/>
            <person name="Bluhm B."/>
            <person name="Cannon C."/>
            <person name="Castanera R."/>
            <person name="Culley D."/>
            <person name="Daum C."/>
            <person name="Ezra D."/>
            <person name="Gonzalez J."/>
            <person name="Henrissat B."/>
            <person name="Kuo A."/>
            <person name="Liang C."/>
            <person name="Lipzen A."/>
            <person name="Lutzoni F."/>
            <person name="Magnuson J."/>
            <person name="Mondo S."/>
            <person name="Nolan M."/>
            <person name="Ohm R."/>
            <person name="Pangilinan J."/>
            <person name="Park H.-J."/>
            <person name="Ramirez L."/>
            <person name="Alfaro M."/>
            <person name="Sun H."/>
            <person name="Tritt A."/>
            <person name="Yoshinaga Y."/>
            <person name="Zwiers L.-H."/>
            <person name="Turgeon B."/>
            <person name="Goodwin S."/>
            <person name="Spatafora J."/>
            <person name="Crous P."/>
            <person name="Grigoriev I."/>
        </authorList>
    </citation>
    <scope>NUCLEOTIDE SEQUENCE</scope>
    <source>
        <strain evidence="2">CBS 262.69</strain>
    </source>
</reference>
<feature type="region of interest" description="Disordered" evidence="1">
    <location>
        <begin position="27"/>
        <end position="136"/>
    </location>
</feature>
<feature type="compositionally biased region" description="Polar residues" evidence="1">
    <location>
        <begin position="124"/>
        <end position="136"/>
    </location>
</feature>
<proteinExistence type="predicted"/>
<feature type="region of interest" description="Disordered" evidence="1">
    <location>
        <begin position="424"/>
        <end position="463"/>
    </location>
</feature>
<protein>
    <submittedName>
        <fullName evidence="2">Uncharacterized protein</fullName>
    </submittedName>
</protein>
<organism evidence="2 3">
    <name type="scientific">Trichodelitschia bisporula</name>
    <dbReference type="NCBI Taxonomy" id="703511"/>
    <lineage>
        <taxon>Eukaryota</taxon>
        <taxon>Fungi</taxon>
        <taxon>Dikarya</taxon>
        <taxon>Ascomycota</taxon>
        <taxon>Pezizomycotina</taxon>
        <taxon>Dothideomycetes</taxon>
        <taxon>Dothideomycetes incertae sedis</taxon>
        <taxon>Phaeotrichales</taxon>
        <taxon>Phaeotrichaceae</taxon>
        <taxon>Trichodelitschia</taxon>
    </lineage>
</organism>
<name>A0A6G1I8L9_9PEZI</name>
<gene>
    <name evidence="2" type="ORF">EJ06DRAFT_553463</name>
</gene>
<accession>A0A6G1I8L9</accession>
<keyword evidence="3" id="KW-1185">Reference proteome</keyword>
<sequence>MSGNFDFPPSSDPNSVIGRLTARFEGLRQTLQANNNREEGTTTREGAVQRQTASSRVRHRPVTSMPTPIPPPTGSEARPAASSSGSSSTTAQSRPRPRSRTLVNEMSSLRRMRQDTHEEGQPASDEQSLYTGGESLSQMNPVWNGLLAEARYAPSVSQQLIDLSSTEPQTSSADRHAEARTMFRRRQNKRVKISHGADVTFPSISYGHFGQVEPGQLKLEIVKCEGVDYHNDTRLVHRVENVLRDDKTIYCAKSSRCNLMFRHQAEALFTLESLVIKAAQSCYAMLPHKGMVFVGMSAEKLIKGAASYHVRYSSCASIPSDDSEFCNSLTRVEGLHDPDILEASRRHGHVGMDSVFARSDRLQSGRSDFAFDMDDVGDENPEPFDEEQFDFDNCILTQALDSEITTAPTPPPPFTIVVERDDMSADGDSASDTEPQPIRIPTGSLRPIGRTTVDSSPSGRSRRRIQLWPQPPAYMPRRRLSVGTVEPRNDANEDELLEPSARFSIYKGHGKVTVKFDPPLSGRFILLKMFSPRQPDESNIVIQHVGATGFVGPRFFPSFQMK</sequence>
<dbReference type="EMBL" id="ML996688">
    <property type="protein sequence ID" value="KAF2404612.1"/>
    <property type="molecule type" value="Genomic_DNA"/>
</dbReference>
<dbReference type="OrthoDB" id="2351940at2759"/>
<feature type="compositionally biased region" description="Low complexity" evidence="1">
    <location>
        <begin position="74"/>
        <end position="94"/>
    </location>
</feature>
<dbReference type="Proteomes" id="UP000799640">
    <property type="component" value="Unassembled WGS sequence"/>
</dbReference>
<evidence type="ECO:0000313" key="2">
    <source>
        <dbReference type="EMBL" id="KAF2404612.1"/>
    </source>
</evidence>
<dbReference type="AlphaFoldDB" id="A0A6G1I8L9"/>
<evidence type="ECO:0000313" key="3">
    <source>
        <dbReference type="Proteomes" id="UP000799640"/>
    </source>
</evidence>
<evidence type="ECO:0000256" key="1">
    <source>
        <dbReference type="SAM" id="MobiDB-lite"/>
    </source>
</evidence>